<evidence type="ECO:0000313" key="2">
    <source>
        <dbReference type="EMBL" id="CAE7204729.1"/>
    </source>
</evidence>
<keyword evidence="1" id="KW-0812">Transmembrane</keyword>
<feature type="transmembrane region" description="Helical" evidence="1">
    <location>
        <begin position="283"/>
        <end position="301"/>
    </location>
</feature>
<organism evidence="2 3">
    <name type="scientific">Symbiodinium necroappetens</name>
    <dbReference type="NCBI Taxonomy" id="1628268"/>
    <lineage>
        <taxon>Eukaryota</taxon>
        <taxon>Sar</taxon>
        <taxon>Alveolata</taxon>
        <taxon>Dinophyceae</taxon>
        <taxon>Suessiales</taxon>
        <taxon>Symbiodiniaceae</taxon>
        <taxon>Symbiodinium</taxon>
    </lineage>
</organism>
<reference evidence="2" key="1">
    <citation type="submission" date="2021-02" db="EMBL/GenBank/DDBJ databases">
        <authorList>
            <person name="Dougan E. K."/>
            <person name="Rhodes N."/>
            <person name="Thang M."/>
            <person name="Chan C."/>
        </authorList>
    </citation>
    <scope>NUCLEOTIDE SEQUENCE</scope>
</reference>
<gene>
    <name evidence="2" type="ORF">SNEC2469_LOCUS1711</name>
</gene>
<comment type="caution">
    <text evidence="2">The sequence shown here is derived from an EMBL/GenBank/DDBJ whole genome shotgun (WGS) entry which is preliminary data.</text>
</comment>
<protein>
    <submittedName>
        <fullName evidence="2">Uncharacterized protein</fullName>
    </submittedName>
</protein>
<dbReference type="OrthoDB" id="420850at2759"/>
<keyword evidence="1" id="KW-1133">Transmembrane helix</keyword>
<evidence type="ECO:0000256" key="1">
    <source>
        <dbReference type="SAM" id="Phobius"/>
    </source>
</evidence>
<feature type="transmembrane region" description="Helical" evidence="1">
    <location>
        <begin position="248"/>
        <end position="271"/>
    </location>
</feature>
<feature type="transmembrane region" description="Helical" evidence="1">
    <location>
        <begin position="439"/>
        <end position="461"/>
    </location>
</feature>
<dbReference type="AlphaFoldDB" id="A0A812JGC6"/>
<evidence type="ECO:0000313" key="3">
    <source>
        <dbReference type="Proteomes" id="UP000601435"/>
    </source>
</evidence>
<proteinExistence type="predicted"/>
<feature type="transmembrane region" description="Helical" evidence="1">
    <location>
        <begin position="150"/>
        <end position="168"/>
    </location>
</feature>
<dbReference type="EMBL" id="CAJNJA010006072">
    <property type="protein sequence ID" value="CAE7204729.1"/>
    <property type="molecule type" value="Genomic_DNA"/>
</dbReference>
<feature type="transmembrane region" description="Helical" evidence="1">
    <location>
        <begin position="373"/>
        <end position="393"/>
    </location>
</feature>
<sequence>MEVEVVAAVQLDETDPEDDIQSGKLASPVTKSRSFQPGLLTVDPSLMRGISLSETLQHGGRLWRSKKYRSAAWSSSQPAEHFDVFLSHTWATEWHWKYLSLSLQTGWKHALLAWLATAAATELLWCFDVLPTHGFYKVQHPDFAQDVPFGGWAMFLAVPMSVLALVLAPHWPNFCHQPELCFLDVASINQDDESLKQQGIYSLGGFLRASKELRILWSTPYLSRLWCIFEVAAFRTENPNGQITLAPLYVEVVVVVLWFGSWAAMISVRILQISPAGAERFPLPFILPGLALPALLLYHAFRNNLARKLQLLRGLESFDLAKTQCGKEEDKEFIHGAIVEWYGSLEAFTTYVKGPLREELLLDHSSNKLPLEYALVVVMPISSFGLDGLVGLIKAKASTNVVLSFLFGYALGTTFIGAMLCIQLLMVLGGACSREQTSIIGRAAQSVVVLLTLGAGSVLAVRVGVMGYHGGVASSCLTCVLMMMALWLIHAGHRRAQEVHAFWRRWR</sequence>
<feature type="transmembrane region" description="Helical" evidence="1">
    <location>
        <begin position="405"/>
        <end position="427"/>
    </location>
</feature>
<name>A0A812JGC6_9DINO</name>
<feature type="transmembrane region" description="Helical" evidence="1">
    <location>
        <begin position="111"/>
        <end position="130"/>
    </location>
</feature>
<dbReference type="Proteomes" id="UP000601435">
    <property type="component" value="Unassembled WGS sequence"/>
</dbReference>
<accession>A0A812JGC6</accession>
<keyword evidence="1" id="KW-0472">Membrane</keyword>
<keyword evidence="3" id="KW-1185">Reference proteome</keyword>
<feature type="transmembrane region" description="Helical" evidence="1">
    <location>
        <begin position="467"/>
        <end position="489"/>
    </location>
</feature>